<proteinExistence type="inferred from homology"/>
<dbReference type="OrthoDB" id="9800801at2"/>
<dbReference type="GO" id="GO:0008170">
    <property type="term" value="F:N-methyltransferase activity"/>
    <property type="evidence" value="ECO:0007669"/>
    <property type="project" value="InterPro"/>
</dbReference>
<evidence type="ECO:0000313" key="8">
    <source>
        <dbReference type="EMBL" id="SEA02718.1"/>
    </source>
</evidence>
<dbReference type="InterPro" id="IPR002941">
    <property type="entry name" value="DNA_methylase_N4/N6"/>
</dbReference>
<dbReference type="InterPro" id="IPR002052">
    <property type="entry name" value="DNA_methylase_N6_adenine_CS"/>
</dbReference>
<evidence type="ECO:0000256" key="4">
    <source>
        <dbReference type="ARBA" id="ARBA00022679"/>
    </source>
</evidence>
<reference evidence="8 9" key="1">
    <citation type="submission" date="2016-10" db="EMBL/GenBank/DDBJ databases">
        <authorList>
            <person name="de Groot N.N."/>
        </authorList>
    </citation>
    <scope>NUCLEOTIDE SEQUENCE [LARGE SCALE GENOMIC DNA]</scope>
    <source>
        <strain evidence="8 9">D31d</strain>
    </source>
</reference>
<evidence type="ECO:0000313" key="9">
    <source>
        <dbReference type="Proteomes" id="UP000182257"/>
    </source>
</evidence>
<dbReference type="GO" id="GO:0009007">
    <property type="term" value="F:site-specific DNA-methyltransferase (adenine-specific) activity"/>
    <property type="evidence" value="ECO:0007669"/>
    <property type="project" value="UniProtKB-EC"/>
</dbReference>
<dbReference type="Gene3D" id="3.40.50.150">
    <property type="entry name" value="Vaccinia Virus protein VP39"/>
    <property type="match status" value="1"/>
</dbReference>
<dbReference type="RefSeq" id="WP_074759963.1">
    <property type="nucleotide sequence ID" value="NZ_FNRF01000001.1"/>
</dbReference>
<dbReference type="GO" id="GO:0032259">
    <property type="term" value="P:methylation"/>
    <property type="evidence" value="ECO:0007669"/>
    <property type="project" value="UniProtKB-KW"/>
</dbReference>
<dbReference type="InterPro" id="IPR029063">
    <property type="entry name" value="SAM-dependent_MTases_sf"/>
</dbReference>
<dbReference type="EC" id="2.1.1.72" evidence="2"/>
<gene>
    <name evidence="8" type="ORF">SAMN05216462_0357</name>
</gene>
<name>A0A1H3XW24_XYLRU</name>
<evidence type="ECO:0000256" key="5">
    <source>
        <dbReference type="ARBA" id="ARBA00022691"/>
    </source>
</evidence>
<organism evidence="8 9">
    <name type="scientific">Xylanibacter ruminicola</name>
    <name type="common">Prevotella ruminicola</name>
    <dbReference type="NCBI Taxonomy" id="839"/>
    <lineage>
        <taxon>Bacteria</taxon>
        <taxon>Pseudomonadati</taxon>
        <taxon>Bacteroidota</taxon>
        <taxon>Bacteroidia</taxon>
        <taxon>Bacteroidales</taxon>
        <taxon>Prevotellaceae</taxon>
        <taxon>Xylanibacter</taxon>
    </lineage>
</organism>
<dbReference type="Proteomes" id="UP000182257">
    <property type="component" value="Unassembled WGS sequence"/>
</dbReference>
<protein>
    <recommendedName>
        <fullName evidence="2">site-specific DNA-methyltransferase (adenine-specific)</fullName>
        <ecNumber evidence="2">2.1.1.72</ecNumber>
    </recommendedName>
</protein>
<dbReference type="InterPro" id="IPR002295">
    <property type="entry name" value="N4/N6-MTase_EcoPI_Mod-like"/>
</dbReference>
<evidence type="ECO:0000259" key="7">
    <source>
        <dbReference type="Pfam" id="PF01555"/>
    </source>
</evidence>
<comment type="similarity">
    <text evidence="1">Belongs to the N(4)/N(6)-methyltransferase family.</text>
</comment>
<dbReference type="AlphaFoldDB" id="A0A1H3XW24"/>
<dbReference type="PROSITE" id="PS00092">
    <property type="entry name" value="N6_MTASE"/>
    <property type="match status" value="1"/>
</dbReference>
<dbReference type="PRINTS" id="PR00506">
    <property type="entry name" value="D21N6MTFRASE"/>
</dbReference>
<evidence type="ECO:0000256" key="2">
    <source>
        <dbReference type="ARBA" id="ARBA00011900"/>
    </source>
</evidence>
<keyword evidence="5" id="KW-0949">S-adenosyl-L-methionine</keyword>
<comment type="catalytic activity">
    <reaction evidence="6">
        <text>a 2'-deoxyadenosine in DNA + S-adenosyl-L-methionine = an N(6)-methyl-2'-deoxyadenosine in DNA + S-adenosyl-L-homocysteine + H(+)</text>
        <dbReference type="Rhea" id="RHEA:15197"/>
        <dbReference type="Rhea" id="RHEA-COMP:12418"/>
        <dbReference type="Rhea" id="RHEA-COMP:12419"/>
        <dbReference type="ChEBI" id="CHEBI:15378"/>
        <dbReference type="ChEBI" id="CHEBI:57856"/>
        <dbReference type="ChEBI" id="CHEBI:59789"/>
        <dbReference type="ChEBI" id="CHEBI:90615"/>
        <dbReference type="ChEBI" id="CHEBI:90616"/>
        <dbReference type="EC" id="2.1.1.72"/>
    </reaction>
</comment>
<evidence type="ECO:0000256" key="6">
    <source>
        <dbReference type="ARBA" id="ARBA00047942"/>
    </source>
</evidence>
<sequence length="811" mass="92559">MAAIDQYIERIADESLRGEIQMELARLMKKKSFGLVFEHHMPDNLLTPEVPIRRGTNVVIRNGKVSDVYEVQSLTDTEATCVQLSTMNEVVLPLADLVAIAQRGDVIYPYLKPMDSVKNAPDSELWHTLIEADNYHALQLLVYLYAGQVDCIYIDPPYNKPDSHDWKYNCDYVDGTDSYRHSKWLSMMEARLKIAKKLLNPKDSVLIVTIDELEYHHLGCLLEQLFPEARIQMISTMINPANVARVGGFGRSGEFIFFVLLGDCTPHQLELGREWVSSKGRTHTGYVRWDLLKRSGLGASRSDSPGGFYPVYIDRNNIIKLVGEPLPPGISKAEEIEGLYPLLPIRKDGSEGRWQWTSDTFRERQKQGRVKIGGNYKKGYTIYILKDGEYNKILSGQFREIGRGPNNEIITEGSDNHSGLFKAVPGDIWRISSHDSTQYGSRLLNSIIGSRFSFPKSLYAVHDALRFFIANKPNALILDFFAGSGTTLHAVNLLNKEDGGHRRCIMVTNNEIGEPKEKELIPQGIKPGDEEWEKWGIARYVNWPRTQCSILGIDINGKPIEGEYFTSLTETKELDRKFTQINFFPAGANQKHKKSLVSLINKQKEVKLPTMTADVLFLVSEDDSYNASILFDVTKIDDYLEALEGNDHITNFYIVTDKDATYRQVKEEISQLMGKIEETVPVSMSMKDGFKANATFFKLGFLDKRSVARGRQLQELLPILWMKAGAKGECPTNVEGEFVIWPQNHIAILKKESCFRQFRNELDKHPEIEVVYIITDSQNAYLTMIDELREFRTYQLYRDYLENFRINYAAK</sequence>
<keyword evidence="3 8" id="KW-0489">Methyltransferase</keyword>
<evidence type="ECO:0000256" key="1">
    <source>
        <dbReference type="ARBA" id="ARBA00006594"/>
    </source>
</evidence>
<dbReference type="Pfam" id="PF01555">
    <property type="entry name" value="N6_N4_Mtase"/>
    <property type="match status" value="1"/>
</dbReference>
<accession>A0A1H3XW24</accession>
<evidence type="ECO:0000256" key="3">
    <source>
        <dbReference type="ARBA" id="ARBA00022603"/>
    </source>
</evidence>
<feature type="domain" description="DNA methylase N-4/N-6" evidence="7">
    <location>
        <begin position="423"/>
        <end position="504"/>
    </location>
</feature>
<dbReference type="EMBL" id="FNRF01000001">
    <property type="protein sequence ID" value="SEA02718.1"/>
    <property type="molecule type" value="Genomic_DNA"/>
</dbReference>
<keyword evidence="4 8" id="KW-0808">Transferase</keyword>
<dbReference type="SUPFAM" id="SSF53335">
    <property type="entry name" value="S-adenosyl-L-methionine-dependent methyltransferases"/>
    <property type="match status" value="1"/>
</dbReference>
<dbReference type="GO" id="GO:0003677">
    <property type="term" value="F:DNA binding"/>
    <property type="evidence" value="ECO:0007669"/>
    <property type="project" value="InterPro"/>
</dbReference>